<name>A0A7X0TUA0_9GAMM</name>
<evidence type="ECO:0000313" key="2">
    <source>
        <dbReference type="Proteomes" id="UP000537141"/>
    </source>
</evidence>
<proteinExistence type="predicted"/>
<dbReference type="AlphaFoldDB" id="A0A7X0TUA0"/>
<dbReference type="RefSeq" id="WP_184424647.1">
    <property type="nucleotide sequence ID" value="NZ_AP027362.1"/>
</dbReference>
<accession>A0A7X0TUA0</accession>
<keyword evidence="2" id="KW-1185">Reference proteome</keyword>
<sequence>MNIKTLCGVAIFSAISGCANQSNPCEDIRMANEQLKQCEILQKQITQAAGKPILRTELERRYQESCIDIRYYRDEHQDAICGNKEEMKKIEKSISDKN</sequence>
<evidence type="ECO:0000313" key="1">
    <source>
        <dbReference type="EMBL" id="MBB6543870.1"/>
    </source>
</evidence>
<protein>
    <recommendedName>
        <fullName evidence="3">Lipoprotein</fullName>
    </recommendedName>
</protein>
<evidence type="ECO:0008006" key="3">
    <source>
        <dbReference type="Google" id="ProtNLM"/>
    </source>
</evidence>
<dbReference type="EMBL" id="JACHHU010000020">
    <property type="protein sequence ID" value="MBB6543870.1"/>
    <property type="molecule type" value="Genomic_DNA"/>
</dbReference>
<dbReference type="Proteomes" id="UP000537141">
    <property type="component" value="Unassembled WGS sequence"/>
</dbReference>
<organism evidence="1 2">
    <name type="scientific">Thalassotalea piscium</name>
    <dbReference type="NCBI Taxonomy" id="1230533"/>
    <lineage>
        <taxon>Bacteria</taxon>
        <taxon>Pseudomonadati</taxon>
        <taxon>Pseudomonadota</taxon>
        <taxon>Gammaproteobacteria</taxon>
        <taxon>Alteromonadales</taxon>
        <taxon>Colwelliaceae</taxon>
        <taxon>Thalassotalea</taxon>
    </lineage>
</organism>
<gene>
    <name evidence="1" type="ORF">HNQ55_002393</name>
</gene>
<dbReference type="PROSITE" id="PS51257">
    <property type="entry name" value="PROKAR_LIPOPROTEIN"/>
    <property type="match status" value="1"/>
</dbReference>
<comment type="caution">
    <text evidence="1">The sequence shown here is derived from an EMBL/GenBank/DDBJ whole genome shotgun (WGS) entry which is preliminary data.</text>
</comment>
<reference evidence="1 2" key="1">
    <citation type="submission" date="2020-08" db="EMBL/GenBank/DDBJ databases">
        <title>Genomic Encyclopedia of Type Strains, Phase IV (KMG-IV): sequencing the most valuable type-strain genomes for metagenomic binning, comparative biology and taxonomic classification.</title>
        <authorList>
            <person name="Goeker M."/>
        </authorList>
    </citation>
    <scope>NUCLEOTIDE SEQUENCE [LARGE SCALE GENOMIC DNA]</scope>
    <source>
        <strain evidence="1 2">DSM 26287</strain>
    </source>
</reference>